<gene>
    <name evidence="1" type="ORF">Q664_22155</name>
</gene>
<reference evidence="1 2" key="1">
    <citation type="submission" date="2014-07" db="EMBL/GenBank/DDBJ databases">
        <title>Draft Genome Sequence of Gephyronic Acid Producer, Cystobacter violaceus Strain Cb vi76.</title>
        <authorList>
            <person name="Stevens D.C."/>
            <person name="Young J."/>
            <person name="Carmichael R."/>
            <person name="Tan J."/>
            <person name="Taylor R.E."/>
        </authorList>
    </citation>
    <scope>NUCLEOTIDE SEQUENCE [LARGE SCALE GENOMIC DNA]</scope>
    <source>
        <strain evidence="1 2">Cb vi76</strain>
    </source>
</reference>
<sequence length="324" mass="34025">MFRAPAVLATGLPAEVAEALAGALRESGLELDIEPEDAPLPEPGPSYDVAFYLRDGGRFREVARELALVLGCSLADAASALCATPATVLGAVSQATVDALRARFSPLGVEVDASNPATARYDVFYRGEDAGGLATVRAVLGALGLEVGAPPLVASGLSQAQAAQVWRELAARSLVRVVDQAFLRFDLSLTEAPATPGFAELLVRETGMPEKLVPRVLSRLPVVLHAGLSARELPARVAPLEAAGARVSAQLIVFRSFRLKVEELRDAPAVTELLGSALGLPAAEVRTSLARLPHTFVPPLGDTRARWLVAELRARGVRASLEPA</sequence>
<proteinExistence type="predicted"/>
<organism evidence="1 2">
    <name type="scientific">Archangium violaceum Cb vi76</name>
    <dbReference type="NCBI Taxonomy" id="1406225"/>
    <lineage>
        <taxon>Bacteria</taxon>
        <taxon>Pseudomonadati</taxon>
        <taxon>Myxococcota</taxon>
        <taxon>Myxococcia</taxon>
        <taxon>Myxococcales</taxon>
        <taxon>Cystobacterineae</taxon>
        <taxon>Archangiaceae</taxon>
        <taxon>Archangium</taxon>
    </lineage>
</organism>
<dbReference type="AlphaFoldDB" id="A0A084SSS1"/>
<evidence type="ECO:0000313" key="2">
    <source>
        <dbReference type="Proteomes" id="UP000028547"/>
    </source>
</evidence>
<evidence type="ECO:0000313" key="1">
    <source>
        <dbReference type="EMBL" id="KFA91506.1"/>
    </source>
</evidence>
<dbReference type="EMBL" id="JPMI01000142">
    <property type="protein sequence ID" value="KFA91506.1"/>
    <property type="molecule type" value="Genomic_DNA"/>
</dbReference>
<name>A0A084SSS1_9BACT</name>
<accession>A0A084SSS1</accession>
<dbReference type="Proteomes" id="UP000028547">
    <property type="component" value="Unassembled WGS sequence"/>
</dbReference>
<comment type="caution">
    <text evidence="1">The sequence shown here is derived from an EMBL/GenBank/DDBJ whole genome shotgun (WGS) entry which is preliminary data.</text>
</comment>
<protein>
    <submittedName>
        <fullName evidence="1">Uncharacterized protein</fullName>
    </submittedName>
</protein>